<evidence type="ECO:0000256" key="1">
    <source>
        <dbReference type="SAM" id="Phobius"/>
    </source>
</evidence>
<dbReference type="EMBL" id="KZ293469">
    <property type="protein sequence ID" value="PBK62107.1"/>
    <property type="molecule type" value="Genomic_DNA"/>
</dbReference>
<evidence type="ECO:0000313" key="2">
    <source>
        <dbReference type="EMBL" id="PBK62107.1"/>
    </source>
</evidence>
<organism evidence="2 3">
    <name type="scientific">Armillaria solidipes</name>
    <dbReference type="NCBI Taxonomy" id="1076256"/>
    <lineage>
        <taxon>Eukaryota</taxon>
        <taxon>Fungi</taxon>
        <taxon>Dikarya</taxon>
        <taxon>Basidiomycota</taxon>
        <taxon>Agaricomycotina</taxon>
        <taxon>Agaricomycetes</taxon>
        <taxon>Agaricomycetidae</taxon>
        <taxon>Agaricales</taxon>
        <taxon>Marasmiineae</taxon>
        <taxon>Physalacriaceae</taxon>
        <taxon>Armillaria</taxon>
    </lineage>
</organism>
<evidence type="ECO:0000313" key="3">
    <source>
        <dbReference type="Proteomes" id="UP000218334"/>
    </source>
</evidence>
<gene>
    <name evidence="2" type="ORF">ARMSODRAFT_964327</name>
</gene>
<feature type="transmembrane region" description="Helical" evidence="1">
    <location>
        <begin position="47"/>
        <end position="65"/>
    </location>
</feature>
<reference evidence="3" key="1">
    <citation type="journal article" date="2017" name="Nat. Ecol. Evol.">
        <title>Genome expansion and lineage-specific genetic innovations in the forest pathogenic fungi Armillaria.</title>
        <authorList>
            <person name="Sipos G."/>
            <person name="Prasanna A.N."/>
            <person name="Walter M.C."/>
            <person name="O'Connor E."/>
            <person name="Balint B."/>
            <person name="Krizsan K."/>
            <person name="Kiss B."/>
            <person name="Hess J."/>
            <person name="Varga T."/>
            <person name="Slot J."/>
            <person name="Riley R."/>
            <person name="Boka B."/>
            <person name="Rigling D."/>
            <person name="Barry K."/>
            <person name="Lee J."/>
            <person name="Mihaltcheva S."/>
            <person name="LaButti K."/>
            <person name="Lipzen A."/>
            <person name="Waldron R."/>
            <person name="Moloney N.M."/>
            <person name="Sperisen C."/>
            <person name="Kredics L."/>
            <person name="Vagvoelgyi C."/>
            <person name="Patrignani A."/>
            <person name="Fitzpatrick D."/>
            <person name="Nagy I."/>
            <person name="Doyle S."/>
            <person name="Anderson J.B."/>
            <person name="Grigoriev I.V."/>
            <person name="Gueldener U."/>
            <person name="Muensterkoetter M."/>
            <person name="Nagy L.G."/>
        </authorList>
    </citation>
    <scope>NUCLEOTIDE SEQUENCE [LARGE SCALE GENOMIC DNA]</scope>
    <source>
        <strain evidence="3">28-4</strain>
    </source>
</reference>
<keyword evidence="1" id="KW-0812">Transmembrane</keyword>
<name>A0A2H3BBZ6_9AGAR</name>
<protein>
    <submittedName>
        <fullName evidence="2">Uncharacterized protein</fullName>
    </submittedName>
</protein>
<keyword evidence="3" id="KW-1185">Reference proteome</keyword>
<keyword evidence="1" id="KW-0472">Membrane</keyword>
<keyword evidence="1" id="KW-1133">Transmembrane helix</keyword>
<proteinExistence type="predicted"/>
<dbReference type="Proteomes" id="UP000218334">
    <property type="component" value="Unassembled WGS sequence"/>
</dbReference>
<sequence length="97" mass="10768">MGNKPSAAPTFSFNSVGHETSNVRRALFDWPGNGNDCASSTGARFDILWGVTMLLLVAVILRQWYLERRARKAIDDVDRLAKNDLESQKIATSNTRG</sequence>
<dbReference type="AlphaFoldDB" id="A0A2H3BBZ6"/>
<accession>A0A2H3BBZ6</accession>